<dbReference type="SUPFAM" id="SSF55729">
    <property type="entry name" value="Acyl-CoA N-acyltransferases (Nat)"/>
    <property type="match status" value="1"/>
</dbReference>
<evidence type="ECO:0000313" key="3">
    <source>
        <dbReference type="Proteomes" id="UP000235739"/>
    </source>
</evidence>
<dbReference type="InterPro" id="IPR016181">
    <property type="entry name" value="Acyl_CoA_acyltransferase"/>
</dbReference>
<dbReference type="Proteomes" id="UP000235739">
    <property type="component" value="Unassembled WGS sequence"/>
</dbReference>
<protein>
    <submittedName>
        <fullName evidence="2">GNAT family acetyltransferase</fullName>
    </submittedName>
</protein>
<dbReference type="RefSeq" id="WP_102597305.1">
    <property type="nucleotide sequence ID" value="NZ_JABUYH010000002.1"/>
</dbReference>
<dbReference type="EMBL" id="PNQX01000001">
    <property type="protein sequence ID" value="PMQ20215.1"/>
    <property type="molecule type" value="Genomic_DNA"/>
</dbReference>
<evidence type="ECO:0000313" key="2">
    <source>
        <dbReference type="EMBL" id="PMQ20215.1"/>
    </source>
</evidence>
<dbReference type="GO" id="GO:0016747">
    <property type="term" value="F:acyltransferase activity, transferring groups other than amino-acyl groups"/>
    <property type="evidence" value="ECO:0007669"/>
    <property type="project" value="InterPro"/>
</dbReference>
<evidence type="ECO:0000259" key="1">
    <source>
        <dbReference type="PROSITE" id="PS51186"/>
    </source>
</evidence>
<dbReference type="Pfam" id="PF00583">
    <property type="entry name" value="Acetyltransf_1"/>
    <property type="match status" value="1"/>
</dbReference>
<dbReference type="AlphaFoldDB" id="A0A2N7S251"/>
<comment type="caution">
    <text evidence="2">The sequence shown here is derived from an EMBL/GenBank/DDBJ whole genome shotgun (WGS) entry which is preliminary data.</text>
</comment>
<accession>A0A2N7S251</accession>
<dbReference type="PROSITE" id="PS51186">
    <property type="entry name" value="GNAT"/>
    <property type="match status" value="1"/>
</dbReference>
<name>A0A2N7S251_9MICC</name>
<sequence>MPQVTVTYLQQLNSSEVIASAKSLPEDARIELVQQITPEYSRFLYQSVGSELNWADRLGLTREQWNDVLRRAGSETWVLYQHGAPQGYVELVTEVTENGSEVEIFYFGLFPEATGRGLGGVLLTEALQQAWSIDSRWQQLPKVNRVWLHTCSLDGPAALPNYEARGLKIHRSELEQTEVKDASIGLWPAAAG</sequence>
<dbReference type="CDD" id="cd04301">
    <property type="entry name" value="NAT_SF"/>
    <property type="match status" value="1"/>
</dbReference>
<feature type="domain" description="N-acetyltransferase" evidence="1">
    <location>
        <begin position="31"/>
        <end position="191"/>
    </location>
</feature>
<dbReference type="Gene3D" id="3.40.630.30">
    <property type="match status" value="1"/>
</dbReference>
<keyword evidence="2" id="KW-0808">Transferase</keyword>
<proteinExistence type="predicted"/>
<gene>
    <name evidence="2" type="ORF">CIK84_00905</name>
</gene>
<organism evidence="2 3">
    <name type="scientific">Glutamicibacter arilaitensis</name>
    <dbReference type="NCBI Taxonomy" id="256701"/>
    <lineage>
        <taxon>Bacteria</taxon>
        <taxon>Bacillati</taxon>
        <taxon>Actinomycetota</taxon>
        <taxon>Actinomycetes</taxon>
        <taxon>Micrococcales</taxon>
        <taxon>Micrococcaceae</taxon>
        <taxon>Glutamicibacter</taxon>
    </lineage>
</organism>
<reference evidence="2 3" key="1">
    <citation type="journal article" date="2017" name="Elife">
        <title>Extensive horizontal gene transfer in cheese-associated bacteria.</title>
        <authorList>
            <person name="Bonham K.S."/>
            <person name="Wolfe B.E."/>
            <person name="Dutton R.J."/>
        </authorList>
    </citation>
    <scope>NUCLEOTIDE SEQUENCE [LARGE SCALE GENOMIC DNA]</scope>
    <source>
        <strain evidence="2 3">JB182</strain>
    </source>
</reference>
<dbReference type="InterPro" id="IPR000182">
    <property type="entry name" value="GNAT_dom"/>
</dbReference>